<keyword evidence="2" id="KW-0472">Membrane</keyword>
<evidence type="ECO:0000256" key="2">
    <source>
        <dbReference type="SAM" id="Phobius"/>
    </source>
</evidence>
<keyword evidence="2" id="KW-1133">Transmembrane helix</keyword>
<evidence type="ECO:0000256" key="1">
    <source>
        <dbReference type="SAM" id="MobiDB-lite"/>
    </source>
</evidence>
<feature type="compositionally biased region" description="Low complexity" evidence="1">
    <location>
        <begin position="70"/>
        <end position="83"/>
    </location>
</feature>
<evidence type="ECO:0000313" key="3">
    <source>
        <dbReference type="EMBL" id="WVY95092.1"/>
    </source>
</evidence>
<dbReference type="AlphaFoldDB" id="A0AAQ3MQ02"/>
<accession>A0AAQ3MQ02</accession>
<sequence>MLDLGGNLYPYQHLPRQVVLPWPHQPQSHPLARGRRCHPGLVSQLPPLPKLISNAATKCENSGNATAPKSNASAPSLSLASSTTPPPLHPPPGFTSNPWIPWKKAPTNLTLTPPPPLTPTPHQQPQFTGRRQRSVRGIHMPAACRVAWFALGRRLPPYPHRHRRIADSTSLQGKLVRLYRVIRVFLMVVIVFLGFKLVAYFKGWHFRRPDPSDVLRMLVVVYAVWVNVHA</sequence>
<protein>
    <submittedName>
        <fullName evidence="3">Uncharacterized protein</fullName>
    </submittedName>
</protein>
<evidence type="ECO:0000313" key="4">
    <source>
        <dbReference type="Proteomes" id="UP001374535"/>
    </source>
</evidence>
<name>A0AAQ3MQ02_VIGMU</name>
<feature type="compositionally biased region" description="Pro residues" evidence="1">
    <location>
        <begin position="84"/>
        <end position="93"/>
    </location>
</feature>
<keyword evidence="2" id="KW-0812">Transmembrane</keyword>
<reference evidence="3 4" key="1">
    <citation type="journal article" date="2023" name="Life. Sci Alliance">
        <title>Evolutionary insights into 3D genome organization and epigenetic landscape of Vigna mungo.</title>
        <authorList>
            <person name="Junaid A."/>
            <person name="Singh B."/>
            <person name="Bhatia S."/>
        </authorList>
    </citation>
    <scope>NUCLEOTIDE SEQUENCE [LARGE SCALE GENOMIC DNA]</scope>
    <source>
        <strain evidence="3">Urdbean</strain>
    </source>
</reference>
<keyword evidence="4" id="KW-1185">Reference proteome</keyword>
<gene>
    <name evidence="3" type="ORF">V8G54_034180</name>
</gene>
<dbReference type="Proteomes" id="UP001374535">
    <property type="component" value="Chromosome 10"/>
</dbReference>
<feature type="region of interest" description="Disordered" evidence="1">
    <location>
        <begin position="60"/>
        <end position="99"/>
    </location>
</feature>
<feature type="transmembrane region" description="Helical" evidence="2">
    <location>
        <begin position="181"/>
        <end position="201"/>
    </location>
</feature>
<dbReference type="EMBL" id="CP144691">
    <property type="protein sequence ID" value="WVY95092.1"/>
    <property type="molecule type" value="Genomic_DNA"/>
</dbReference>
<organism evidence="3 4">
    <name type="scientific">Vigna mungo</name>
    <name type="common">Black gram</name>
    <name type="synonym">Phaseolus mungo</name>
    <dbReference type="NCBI Taxonomy" id="3915"/>
    <lineage>
        <taxon>Eukaryota</taxon>
        <taxon>Viridiplantae</taxon>
        <taxon>Streptophyta</taxon>
        <taxon>Embryophyta</taxon>
        <taxon>Tracheophyta</taxon>
        <taxon>Spermatophyta</taxon>
        <taxon>Magnoliopsida</taxon>
        <taxon>eudicotyledons</taxon>
        <taxon>Gunneridae</taxon>
        <taxon>Pentapetalae</taxon>
        <taxon>rosids</taxon>
        <taxon>fabids</taxon>
        <taxon>Fabales</taxon>
        <taxon>Fabaceae</taxon>
        <taxon>Papilionoideae</taxon>
        <taxon>50 kb inversion clade</taxon>
        <taxon>NPAAA clade</taxon>
        <taxon>indigoferoid/millettioid clade</taxon>
        <taxon>Phaseoleae</taxon>
        <taxon>Vigna</taxon>
    </lineage>
</organism>
<proteinExistence type="predicted"/>
<feature type="compositionally biased region" description="Polar residues" evidence="1">
    <location>
        <begin position="60"/>
        <end position="69"/>
    </location>
</feature>